<dbReference type="Pfam" id="PF09697">
    <property type="entry name" value="Porph_ging"/>
    <property type="match status" value="1"/>
</dbReference>
<evidence type="ECO:0000313" key="2">
    <source>
        <dbReference type="Proteomes" id="UP000064412"/>
    </source>
</evidence>
<dbReference type="EMBL" id="LNOI01000001">
    <property type="protein sequence ID" value="KUY19535.1"/>
    <property type="molecule type" value="Genomic_DNA"/>
</dbReference>
<organism evidence="1 2">
    <name type="scientific">Elizabethkingia miricola</name>
    <name type="common">Chryseobacterium miricola</name>
    <dbReference type="NCBI Taxonomy" id="172045"/>
    <lineage>
        <taxon>Bacteria</taxon>
        <taxon>Pseudomonadati</taxon>
        <taxon>Bacteroidota</taxon>
        <taxon>Flavobacteriia</taxon>
        <taxon>Flavobacteriales</taxon>
        <taxon>Weeksellaceae</taxon>
        <taxon>Elizabethkingia</taxon>
    </lineage>
</organism>
<proteinExistence type="predicted"/>
<dbReference type="AlphaFoldDB" id="A0ABD4DM48"/>
<name>A0ABD4DM48_ELIMR</name>
<comment type="caution">
    <text evidence="1">The sequence shown here is derived from an EMBL/GenBank/DDBJ whole genome shotgun (WGS) entry which is preliminary data.</text>
</comment>
<sequence>MNWITDIVIKTITNKNMMTIKKLLLLSFSILFLSISAQLRTFVYEIKYKSNPNKDSIITLKMNLDVMDKQSVFRTDKQKETDSIFSNTGRWTWFDTGFGNQLYISKNLKTKETFKNVQNARELYTIPIKENLQWKILPDKDKAGEFAVQKATTNYGGRNWTAWFAAEIPILDGPHVFSGLPGLIVKIEDEKKDYQFTLAEIKKSGKQLFQRGKGLVLTWAQFQKLAKDYYNDPFKEYKAGQSKLRVVDEHGNVLPIDYKDMTLSEQKQIRETNNPVELNYKISYP</sequence>
<protein>
    <recommendedName>
        <fullName evidence="3">GLPGLI family protein</fullName>
    </recommendedName>
</protein>
<dbReference type="RefSeq" id="WP_059343544.1">
    <property type="nucleotide sequence ID" value="NZ_CP140570.1"/>
</dbReference>
<gene>
    <name evidence="1" type="ORF">ATB95_00935</name>
</gene>
<dbReference type="InterPro" id="IPR005901">
    <property type="entry name" value="GLPGLI"/>
</dbReference>
<evidence type="ECO:0000313" key="1">
    <source>
        <dbReference type="EMBL" id="KUY19535.1"/>
    </source>
</evidence>
<reference evidence="1 2" key="1">
    <citation type="submission" date="2015-11" db="EMBL/GenBank/DDBJ databases">
        <authorList>
            <person name="Nicholson A.C."/>
            <person name="Humrighouse B.W."/>
            <person name="Graziano J."/>
            <person name="Lasker B."/>
            <person name="Whitney A.M."/>
            <person name="Mcquiston J.R."/>
        </authorList>
    </citation>
    <scope>NUCLEOTIDE SEQUENCE [LARGE SCALE GENOMIC DNA]</scope>
    <source>
        <strain evidence="1 2">G4071</strain>
    </source>
</reference>
<dbReference type="NCBIfam" id="TIGR01200">
    <property type="entry name" value="GLPGLI"/>
    <property type="match status" value="1"/>
</dbReference>
<dbReference type="Proteomes" id="UP000064412">
    <property type="component" value="Unassembled WGS sequence"/>
</dbReference>
<accession>A0ABD4DM48</accession>
<evidence type="ECO:0008006" key="3">
    <source>
        <dbReference type="Google" id="ProtNLM"/>
    </source>
</evidence>